<evidence type="ECO:0000313" key="11">
    <source>
        <dbReference type="Proteomes" id="UP000316609"/>
    </source>
</evidence>
<sequence length="308" mass="32745">MTLPAKLRLGVRTGRLAAALAHEVKEALEQAHPHMAVEIVKLASAGDHVHDGPQRGAAFTRELDQALAGDRIDAALHDLPDLPLVRPDALVIVAVPRRRHPFDVLLTADGRILDELEPGERIAASSAARMAQMLGYRDDLKVMRALGSLDTHWQQLADGQFEGLVMAATDAERLGWHDRVSEIFTTEVCIPVPGQGALALEALSSRKDVIAALKGLDDEASRHAVTAERAWLNELGGEDDLPAGALANVVGGRLVIEAVVVSRDGMEVVREEIEGPATSAEALGAKLAVRMLERGAQDILEATAGGSG</sequence>
<dbReference type="InterPro" id="IPR022417">
    <property type="entry name" value="Porphobilin_deaminase_N"/>
</dbReference>
<evidence type="ECO:0000256" key="1">
    <source>
        <dbReference type="ARBA" id="ARBA00002869"/>
    </source>
</evidence>
<evidence type="ECO:0000256" key="2">
    <source>
        <dbReference type="ARBA" id="ARBA00005638"/>
    </source>
</evidence>
<dbReference type="InterPro" id="IPR022418">
    <property type="entry name" value="Porphobilinogen_deaminase_C"/>
</dbReference>
<feature type="domain" description="Porphobilinogen deaminase N-terminal" evidence="8">
    <location>
        <begin position="7"/>
        <end position="209"/>
    </location>
</feature>
<dbReference type="GO" id="GO:0004418">
    <property type="term" value="F:hydroxymethylbilane synthase activity"/>
    <property type="evidence" value="ECO:0007669"/>
    <property type="project" value="UniProtKB-UniRule"/>
</dbReference>
<dbReference type="Proteomes" id="UP000316609">
    <property type="component" value="Unassembled WGS sequence"/>
</dbReference>
<comment type="function">
    <text evidence="1">Tetrapolymerization of the monopyrrole PBG into the hydroxymethylbilane pre-uroporphyrinogen in several discrete steps.</text>
</comment>
<evidence type="ECO:0000259" key="8">
    <source>
        <dbReference type="Pfam" id="PF01379"/>
    </source>
</evidence>
<evidence type="ECO:0000256" key="3">
    <source>
        <dbReference type="ARBA" id="ARBA00012655"/>
    </source>
</evidence>
<dbReference type="PIRSF" id="PIRSF001438">
    <property type="entry name" value="4pyrrol_synth_OHMeBilane_synth"/>
    <property type="match status" value="1"/>
</dbReference>
<dbReference type="AlphaFoldDB" id="A0A538TX08"/>
<organism evidence="10 11">
    <name type="scientific">Eiseniibacteriota bacterium</name>
    <dbReference type="NCBI Taxonomy" id="2212470"/>
    <lineage>
        <taxon>Bacteria</taxon>
        <taxon>Candidatus Eiseniibacteriota</taxon>
    </lineage>
</organism>
<gene>
    <name evidence="10" type="primary">hemC</name>
    <name evidence="10" type="ORF">E6K78_02220</name>
</gene>
<proteinExistence type="inferred from homology"/>
<dbReference type="GO" id="GO:0006783">
    <property type="term" value="P:heme biosynthetic process"/>
    <property type="evidence" value="ECO:0007669"/>
    <property type="project" value="TreeGrafter"/>
</dbReference>
<reference evidence="10 11" key="1">
    <citation type="journal article" date="2019" name="Nat. Microbiol.">
        <title>Mediterranean grassland soil C-N compound turnover is dependent on rainfall and depth, and is mediated by genomically divergent microorganisms.</title>
        <authorList>
            <person name="Diamond S."/>
            <person name="Andeer P.F."/>
            <person name="Li Z."/>
            <person name="Crits-Christoph A."/>
            <person name="Burstein D."/>
            <person name="Anantharaman K."/>
            <person name="Lane K.R."/>
            <person name="Thomas B.C."/>
            <person name="Pan C."/>
            <person name="Northen T.R."/>
            <person name="Banfield J.F."/>
        </authorList>
    </citation>
    <scope>NUCLEOTIDE SEQUENCE [LARGE SCALE GENOMIC DNA]</scope>
    <source>
        <strain evidence="10">WS_8</strain>
    </source>
</reference>
<evidence type="ECO:0000256" key="4">
    <source>
        <dbReference type="ARBA" id="ARBA00022679"/>
    </source>
</evidence>
<evidence type="ECO:0000256" key="6">
    <source>
        <dbReference type="ARBA" id="ARBA00048169"/>
    </source>
</evidence>
<keyword evidence="4 10" id="KW-0808">Transferase</keyword>
<dbReference type="Pfam" id="PF01379">
    <property type="entry name" value="Porphobil_deam"/>
    <property type="match status" value="1"/>
</dbReference>
<dbReference type="Gene3D" id="3.40.190.10">
    <property type="entry name" value="Periplasmic binding protein-like II"/>
    <property type="match status" value="2"/>
</dbReference>
<dbReference type="SUPFAM" id="SSF53850">
    <property type="entry name" value="Periplasmic binding protein-like II"/>
    <property type="match status" value="1"/>
</dbReference>
<dbReference type="EMBL" id="VBOY01000014">
    <property type="protein sequence ID" value="TMQ68163.1"/>
    <property type="molecule type" value="Genomic_DNA"/>
</dbReference>
<dbReference type="InterPro" id="IPR036803">
    <property type="entry name" value="Porphobilinogen_deaminase_C_sf"/>
</dbReference>
<comment type="caution">
    <text evidence="10">The sequence shown here is derived from an EMBL/GenBank/DDBJ whole genome shotgun (WGS) entry which is preliminary data.</text>
</comment>
<name>A0A538TX08_UNCEI</name>
<evidence type="ECO:0000256" key="7">
    <source>
        <dbReference type="NCBIfam" id="TIGR00212"/>
    </source>
</evidence>
<dbReference type="Gene3D" id="3.30.160.40">
    <property type="entry name" value="Porphobilinogen deaminase, C-terminal domain"/>
    <property type="match status" value="1"/>
</dbReference>
<evidence type="ECO:0000256" key="5">
    <source>
        <dbReference type="ARBA" id="ARBA00023244"/>
    </source>
</evidence>
<dbReference type="PANTHER" id="PTHR11557">
    <property type="entry name" value="PORPHOBILINOGEN DEAMINASE"/>
    <property type="match status" value="1"/>
</dbReference>
<dbReference type="PRINTS" id="PR00151">
    <property type="entry name" value="PORPHBDMNASE"/>
</dbReference>
<protein>
    <recommendedName>
        <fullName evidence="3 7">Hydroxymethylbilane synthase</fullName>
        <ecNumber evidence="3 7">2.5.1.61</ecNumber>
    </recommendedName>
</protein>
<evidence type="ECO:0000313" key="10">
    <source>
        <dbReference type="EMBL" id="TMQ68163.1"/>
    </source>
</evidence>
<dbReference type="Pfam" id="PF03900">
    <property type="entry name" value="Porphobil_deamC"/>
    <property type="match status" value="1"/>
</dbReference>
<dbReference type="PANTHER" id="PTHR11557:SF0">
    <property type="entry name" value="PORPHOBILINOGEN DEAMINASE"/>
    <property type="match status" value="1"/>
</dbReference>
<feature type="domain" description="Porphobilinogen deaminase C-terminal" evidence="9">
    <location>
        <begin position="224"/>
        <end position="292"/>
    </location>
</feature>
<comment type="similarity">
    <text evidence="2">Belongs to the HMBS family.</text>
</comment>
<dbReference type="InterPro" id="IPR000860">
    <property type="entry name" value="HemC"/>
</dbReference>
<keyword evidence="5" id="KW-0627">Porphyrin biosynthesis</keyword>
<dbReference type="GO" id="GO:0005737">
    <property type="term" value="C:cytoplasm"/>
    <property type="evidence" value="ECO:0007669"/>
    <property type="project" value="UniProtKB-UniRule"/>
</dbReference>
<comment type="catalytic activity">
    <reaction evidence="6">
        <text>4 porphobilinogen + H2O = hydroxymethylbilane + 4 NH4(+)</text>
        <dbReference type="Rhea" id="RHEA:13185"/>
        <dbReference type="ChEBI" id="CHEBI:15377"/>
        <dbReference type="ChEBI" id="CHEBI:28938"/>
        <dbReference type="ChEBI" id="CHEBI:57845"/>
        <dbReference type="ChEBI" id="CHEBI:58126"/>
        <dbReference type="EC" id="2.5.1.61"/>
    </reaction>
</comment>
<dbReference type="NCBIfam" id="TIGR00212">
    <property type="entry name" value="hemC"/>
    <property type="match status" value="1"/>
</dbReference>
<dbReference type="SUPFAM" id="SSF54782">
    <property type="entry name" value="Porphobilinogen deaminase (hydroxymethylbilane synthase), C-terminal domain"/>
    <property type="match status" value="1"/>
</dbReference>
<accession>A0A538TX08</accession>
<evidence type="ECO:0000259" key="9">
    <source>
        <dbReference type="Pfam" id="PF03900"/>
    </source>
</evidence>
<dbReference type="EC" id="2.5.1.61" evidence="3 7"/>